<comment type="caution">
    <text evidence="2">The sequence shown here is derived from an EMBL/GenBank/DDBJ whole genome shotgun (WGS) entry which is preliminary data.</text>
</comment>
<dbReference type="Proteomes" id="UP000859505">
    <property type="component" value="Unassembled WGS sequence"/>
</dbReference>
<dbReference type="EMBL" id="PUTQ01000002">
    <property type="protein sequence ID" value="RCF52903.1"/>
    <property type="molecule type" value="Genomic_DNA"/>
</dbReference>
<protein>
    <submittedName>
        <fullName evidence="2">Uncharacterized protein</fullName>
    </submittedName>
</protein>
<reference evidence="2" key="5">
    <citation type="submission" date="2020-01" db="EMBL/GenBank/DDBJ databases">
        <authorList>
            <consortium name="NCBI Pathogen Detection Project"/>
        </authorList>
    </citation>
    <scope>NUCLEOTIDE SEQUENCE</scope>
    <source>
        <strain evidence="2">OLC2673_Aeromonas</strain>
    </source>
</reference>
<feature type="compositionally biased region" description="Polar residues" evidence="1">
    <location>
        <begin position="18"/>
        <end position="30"/>
    </location>
</feature>
<reference evidence="2" key="1">
    <citation type="journal article" date="2018" name="Genome Biol.">
        <title>SKESA: strategic k-mer extension for scrupulous assemblies.</title>
        <authorList>
            <person name="Souvorov A."/>
            <person name="Agarwala R."/>
            <person name="Lipman D.J."/>
        </authorList>
    </citation>
    <scope>NUCLEOTIDE SEQUENCE</scope>
    <source>
        <strain evidence="2">OLC2673_Aeromonas</strain>
    </source>
</reference>
<reference evidence="4" key="3">
    <citation type="submission" date="2018-02" db="EMBL/GenBank/DDBJ databases">
        <title>Phenotypic characterization and whole genome analysis of multidrug-resistant, extended-spectrum beta-lactamase-producing bacteria isolated from dogs in Germany.</title>
        <authorList>
            <person name="Williamson C."/>
        </authorList>
    </citation>
    <scope>NUCLEOTIDE SEQUENCE [LARGE SCALE GENOMIC DNA]</scope>
    <source>
        <strain evidence="4">AFG_SD03_1510_Ahy_093</strain>
    </source>
</reference>
<reference evidence="3" key="4">
    <citation type="submission" date="2018-02" db="EMBL/GenBank/DDBJ databases">
        <authorList>
            <person name="Williamson C."/>
        </authorList>
    </citation>
    <scope>NUCLEOTIDE SEQUENCE</scope>
    <source>
        <strain evidence="3">AFG_SD03_1510_Ahy_093</strain>
    </source>
</reference>
<proteinExistence type="predicted"/>
<organism evidence="2 5">
    <name type="scientific">Aeromonas hydrophila</name>
    <dbReference type="NCBI Taxonomy" id="644"/>
    <lineage>
        <taxon>Bacteria</taxon>
        <taxon>Pseudomonadati</taxon>
        <taxon>Pseudomonadota</taxon>
        <taxon>Gammaproteobacteria</taxon>
        <taxon>Aeromonadales</taxon>
        <taxon>Aeromonadaceae</taxon>
        <taxon>Aeromonas</taxon>
    </lineage>
</organism>
<evidence type="ECO:0000313" key="3">
    <source>
        <dbReference type="EMBL" id="RCF52903.1"/>
    </source>
</evidence>
<name>A0A1V2F4N0_AERHY</name>
<evidence type="ECO:0000313" key="4">
    <source>
        <dbReference type="Proteomes" id="UP000253075"/>
    </source>
</evidence>
<sequence>MSEPMLPGHEGTEMTLVAINQTITNTESES</sequence>
<reference evidence="3 4" key="2">
    <citation type="journal article" date="2018" name="PLoS ONE">
        <title>Phenotypic characterization and whole genome analysis of extended-spectrum beta-lactamase-producing bacteria isolated from dogs in Germany.</title>
        <authorList>
            <person name="Boehmer T."/>
            <person name="Vogler A.J."/>
            <person name="Thomas A."/>
            <person name="Sauer S."/>
            <person name="Hergenroether M."/>
            <person name="Straubinger R.K."/>
            <person name="Birdsell D."/>
            <person name="Keim P."/>
            <person name="Sahl J.W."/>
            <person name="Williamson C.H."/>
            <person name="Riehm J.M."/>
        </authorList>
    </citation>
    <scope>NUCLEOTIDE SEQUENCE [LARGE SCALE GENOMIC DNA]</scope>
    <source>
        <strain evidence="3 4">AFG_SD03_1510_Ahy_093</strain>
    </source>
</reference>
<evidence type="ECO:0000313" key="5">
    <source>
        <dbReference type="Proteomes" id="UP000859505"/>
    </source>
</evidence>
<evidence type="ECO:0000256" key="1">
    <source>
        <dbReference type="SAM" id="MobiDB-lite"/>
    </source>
</evidence>
<dbReference type="Proteomes" id="UP000253075">
    <property type="component" value="Unassembled WGS sequence"/>
</dbReference>
<dbReference type="EMBL" id="DACTUL010000005">
    <property type="protein sequence ID" value="HAT6343235.1"/>
    <property type="molecule type" value="Genomic_DNA"/>
</dbReference>
<dbReference type="AlphaFoldDB" id="A0A1V2F4N0"/>
<accession>A0A1V2F4N0</accession>
<evidence type="ECO:0000313" key="2">
    <source>
        <dbReference type="EMBL" id="HAT6343235.1"/>
    </source>
</evidence>
<feature type="region of interest" description="Disordered" evidence="1">
    <location>
        <begin position="1"/>
        <end position="30"/>
    </location>
</feature>
<gene>
    <name evidence="3" type="ORF">C6C11_02105</name>
    <name evidence="2" type="ORF">JAJ28_000931</name>
</gene>